<dbReference type="Pfam" id="PF02120">
    <property type="entry name" value="Flg_hook"/>
    <property type="match status" value="1"/>
</dbReference>
<dbReference type="AlphaFoldDB" id="E4U0I5"/>
<sequence>MIHLSPEARLSIILPNTNKALSEAIKNATPEQLETLKEGKDIKSLLTSVFQDKTTASKSDQSLLDLLKNSSAFKNMGNFSDSLQTLVKELKTSPDTAQKSAVFEHFLKNITTIDPKNLKNQITSSGVFMESKFASALQKMPDLIQTLEQIKTVLAKIPKNDAQTLLSNITALLDNPVLSKAASHPQSAFQLSEGLKKVSDILQSLIAKKDPLYSAEVTALTQKLEQTAALSEIRTTLSQLYGALLSSKTPDTDALLDSIEKLLKNINNSPAEEVKTFAQQLRNAQEGDTAKELPPLITKLGEFTNPKELVIETFLKESMADDLKSNLLSLHEELSKSDDPSAQKLLEHTDKLLTQIDYHQLLSHLGSSNSIYFPFAWDQLQEGTLAFKKTKEKKFYCDIHLKLKEFGELDLMMALYDDNQLDIQAHTEKAELKDLIYENIAELRSLLIKSGLTPRSIRIYEATETKTPLNDTYHSSEGSDMGFEVKV</sequence>
<accession>E4U0I5</accession>
<evidence type="ECO:0000313" key="3">
    <source>
        <dbReference type="Proteomes" id="UP000008721"/>
    </source>
</evidence>
<evidence type="ECO:0000259" key="1">
    <source>
        <dbReference type="Pfam" id="PF02120"/>
    </source>
</evidence>
<dbReference type="KEGG" id="sku:Sulku_1641"/>
<name>E4U0I5_SULKY</name>
<dbReference type="EMBL" id="CP002355">
    <property type="protein sequence ID" value="ADR34302.1"/>
    <property type="molecule type" value="Genomic_DNA"/>
</dbReference>
<dbReference type="STRING" id="709032.Sulku_1641"/>
<dbReference type="HOGENOM" id="CLU_027648_0_0_7"/>
<feature type="domain" description="Flagellar hook-length control protein-like C-terminal" evidence="1">
    <location>
        <begin position="388"/>
        <end position="462"/>
    </location>
</feature>
<keyword evidence="3" id="KW-1185">Reference proteome</keyword>
<dbReference type="eggNOG" id="ENOG5032J0R">
    <property type="taxonomic scope" value="Bacteria"/>
</dbReference>
<gene>
    <name evidence="2" type="ordered locus">Sulku_1641</name>
</gene>
<dbReference type="Proteomes" id="UP000008721">
    <property type="component" value="Chromosome"/>
</dbReference>
<dbReference type="InterPro" id="IPR021136">
    <property type="entry name" value="Flagellar_hook_control-like_C"/>
</dbReference>
<dbReference type="RefSeq" id="WP_013460499.1">
    <property type="nucleotide sequence ID" value="NC_014762.1"/>
</dbReference>
<organism evidence="2 3">
    <name type="scientific">Sulfuricurvum kujiense (strain ATCC BAA-921 / DSM 16994 / JCM 11577 / YK-1)</name>
    <dbReference type="NCBI Taxonomy" id="709032"/>
    <lineage>
        <taxon>Bacteria</taxon>
        <taxon>Pseudomonadati</taxon>
        <taxon>Campylobacterota</taxon>
        <taxon>Epsilonproteobacteria</taxon>
        <taxon>Campylobacterales</taxon>
        <taxon>Sulfurimonadaceae</taxon>
        <taxon>Sulfuricurvum</taxon>
    </lineage>
</organism>
<evidence type="ECO:0000313" key="2">
    <source>
        <dbReference type="EMBL" id="ADR34302.1"/>
    </source>
</evidence>
<reference evidence="2 3" key="1">
    <citation type="journal article" date="2012" name="Stand. Genomic Sci.">
        <title>Complete genome sequence of the sulfur compounds oxidizing chemolithoautotroph Sulfuricurvum kujiense type strain (YK-1(T)).</title>
        <authorList>
            <person name="Han C."/>
            <person name="Kotsyurbenko O."/>
            <person name="Chertkov O."/>
            <person name="Held B."/>
            <person name="Lapidus A."/>
            <person name="Nolan M."/>
            <person name="Lucas S."/>
            <person name="Hammon N."/>
            <person name="Deshpande S."/>
            <person name="Cheng J.F."/>
            <person name="Tapia R."/>
            <person name="Goodwin L.A."/>
            <person name="Pitluck S."/>
            <person name="Liolios K."/>
            <person name="Pagani I."/>
            <person name="Ivanova N."/>
            <person name="Mavromatis K."/>
            <person name="Mikhailova N."/>
            <person name="Pati A."/>
            <person name="Chen A."/>
            <person name="Palaniappan K."/>
            <person name="Land M."/>
            <person name="Hauser L."/>
            <person name="Chang Y.J."/>
            <person name="Jeffries C.D."/>
            <person name="Brambilla E.M."/>
            <person name="Rohde M."/>
            <person name="Spring S."/>
            <person name="Sikorski J."/>
            <person name="Goker M."/>
            <person name="Woyke T."/>
            <person name="Bristow J."/>
            <person name="Eisen J.A."/>
            <person name="Markowitz V."/>
            <person name="Hugenholtz P."/>
            <person name="Kyrpides N.C."/>
            <person name="Klenk H.P."/>
            <person name="Detter J.C."/>
        </authorList>
    </citation>
    <scope>NUCLEOTIDE SEQUENCE [LARGE SCALE GENOMIC DNA]</scope>
    <source>
        <strain evidence="3">ATCC BAA-921 / DSM 16994 / JCM 11577 / YK-1</strain>
    </source>
</reference>
<proteinExistence type="predicted"/>
<protein>
    <recommendedName>
        <fullName evidence="1">Flagellar hook-length control protein-like C-terminal domain-containing protein</fullName>
    </recommendedName>
</protein>